<dbReference type="RefSeq" id="WP_100345353.1">
    <property type="nucleotide sequence ID" value="NZ_PGFB01000004.1"/>
</dbReference>
<evidence type="ECO:0000313" key="1">
    <source>
        <dbReference type="EMBL" id="PJJ61637.1"/>
    </source>
</evidence>
<organism evidence="1 2">
    <name type="scientific">Compostimonas suwonensis</name>
    <dbReference type="NCBI Taxonomy" id="1048394"/>
    <lineage>
        <taxon>Bacteria</taxon>
        <taxon>Bacillati</taxon>
        <taxon>Actinomycetota</taxon>
        <taxon>Actinomycetes</taxon>
        <taxon>Micrococcales</taxon>
        <taxon>Microbacteriaceae</taxon>
        <taxon>Compostimonas</taxon>
    </lineage>
</organism>
<dbReference type="InterPro" id="IPR029062">
    <property type="entry name" value="Class_I_gatase-like"/>
</dbReference>
<dbReference type="AlphaFoldDB" id="A0A2M9BUL8"/>
<name>A0A2M9BUL8_9MICO</name>
<dbReference type="Proteomes" id="UP000230161">
    <property type="component" value="Unassembled WGS sequence"/>
</dbReference>
<dbReference type="EMBL" id="PGFB01000004">
    <property type="protein sequence ID" value="PJJ61637.1"/>
    <property type="molecule type" value="Genomic_DNA"/>
</dbReference>
<dbReference type="Gene3D" id="3.40.50.880">
    <property type="match status" value="1"/>
</dbReference>
<keyword evidence="2" id="KW-1185">Reference proteome</keyword>
<comment type="caution">
    <text evidence="1">The sequence shown here is derived from an EMBL/GenBank/DDBJ whole genome shotgun (WGS) entry which is preliminary data.</text>
</comment>
<dbReference type="OrthoDB" id="3078420at2"/>
<sequence length="242" mass="24125">MSIHLVGGGHAPEWHQAVYGGFVAEAGERAVPLALPRIAVIVVHGGDHGDSDGDATFEYFRAALTDAGPCEPVAILVAEGSAVEQSSLADADALLVAGGLTPAYRDAVAPVVGEIRRLVSGGLPYLGFSAGAAIAAEAAIVGGWRIGGVAVCPSDTGEGLDEVTIAEGIGLIDLAIDAHAAQWGTLGRLVAATEAGLLDGGVAIDESTALIVGEGPLRVVGAGSVWRVLPSEQGVLVSTLGV</sequence>
<accession>A0A2M9BUL8</accession>
<dbReference type="SUPFAM" id="SSF52317">
    <property type="entry name" value="Class I glutamine amidotransferase-like"/>
    <property type="match status" value="1"/>
</dbReference>
<proteinExistence type="predicted"/>
<evidence type="ECO:0000313" key="2">
    <source>
        <dbReference type="Proteomes" id="UP000230161"/>
    </source>
</evidence>
<protein>
    <recommendedName>
        <fullName evidence="3">Cyanophycinase</fullName>
    </recommendedName>
</protein>
<reference evidence="1 2" key="1">
    <citation type="submission" date="2017-11" db="EMBL/GenBank/DDBJ databases">
        <title>Genomic Encyclopedia of Archaeal and Bacterial Type Strains, Phase II (KMG-II): From Individual Species to Whole Genera.</title>
        <authorList>
            <person name="Goeker M."/>
        </authorList>
    </citation>
    <scope>NUCLEOTIDE SEQUENCE [LARGE SCALE GENOMIC DNA]</scope>
    <source>
        <strain evidence="1 2">DSM 25625</strain>
    </source>
</reference>
<evidence type="ECO:0008006" key="3">
    <source>
        <dbReference type="Google" id="ProtNLM"/>
    </source>
</evidence>
<gene>
    <name evidence="1" type="ORF">CLV54_2585</name>
</gene>